<accession>A0A875S3T0</accession>
<gene>
    <name evidence="9" type="primary">CDC48</name>
    <name evidence="9" type="ORF">FOA43_001259</name>
</gene>
<feature type="region of interest" description="Disordered" evidence="5">
    <location>
        <begin position="719"/>
        <end position="759"/>
    </location>
</feature>
<feature type="compositionally biased region" description="Acidic residues" evidence="5">
    <location>
        <begin position="745"/>
        <end position="755"/>
    </location>
</feature>
<keyword evidence="4" id="KW-0067">ATP-binding</keyword>
<evidence type="ECO:0000256" key="3">
    <source>
        <dbReference type="ARBA" id="ARBA00022741"/>
    </source>
</evidence>
<dbReference type="GO" id="GO:0005741">
    <property type="term" value="C:mitochondrial outer membrane"/>
    <property type="evidence" value="ECO:0007669"/>
    <property type="project" value="UniProtKB-ARBA"/>
</dbReference>
<comment type="subcellular location">
    <subcellularLocation>
        <location evidence="1">Membrane</location>
        <topology evidence="1">Peripheral membrane protein</topology>
    </subcellularLocation>
</comment>
<dbReference type="InterPro" id="IPR041569">
    <property type="entry name" value="AAA_lid_3"/>
</dbReference>
<dbReference type="Gene3D" id="6.10.20.150">
    <property type="match status" value="1"/>
</dbReference>
<dbReference type="CDD" id="cd19528">
    <property type="entry name" value="RecA-like_CDC48_r2-like"/>
    <property type="match status" value="1"/>
</dbReference>
<evidence type="ECO:0000259" key="7">
    <source>
        <dbReference type="SMART" id="SM01072"/>
    </source>
</evidence>
<dbReference type="Pfam" id="PF00004">
    <property type="entry name" value="AAA"/>
    <property type="match status" value="2"/>
</dbReference>
<dbReference type="Gene3D" id="3.10.330.10">
    <property type="match status" value="1"/>
</dbReference>
<dbReference type="GO" id="GO:0016887">
    <property type="term" value="F:ATP hydrolysis activity"/>
    <property type="evidence" value="ECO:0007669"/>
    <property type="project" value="InterPro"/>
</dbReference>
<dbReference type="GO" id="GO:0031593">
    <property type="term" value="F:polyubiquitin modification-dependent protein binding"/>
    <property type="evidence" value="ECO:0007669"/>
    <property type="project" value="TreeGrafter"/>
</dbReference>
<comment type="similarity">
    <text evidence="2">Belongs to the AAA ATPase family.</text>
</comment>
<dbReference type="GO" id="GO:0071630">
    <property type="term" value="P:nuclear protein quality control by the ubiquitin-proteasome system"/>
    <property type="evidence" value="ECO:0007669"/>
    <property type="project" value="UniProtKB-ARBA"/>
</dbReference>
<dbReference type="OrthoDB" id="27435at2759"/>
<dbReference type="InterPro" id="IPR003338">
    <property type="entry name" value="CDC4_N-term_subdom"/>
</dbReference>
<dbReference type="InterPro" id="IPR009010">
    <property type="entry name" value="Asp_de-COase-like_dom_sf"/>
</dbReference>
<dbReference type="Gene3D" id="1.10.8.60">
    <property type="match status" value="1"/>
</dbReference>
<dbReference type="SMART" id="SM00382">
    <property type="entry name" value="AAA"/>
    <property type="match status" value="2"/>
</dbReference>
<name>A0A875S3T0_EENNA</name>
<dbReference type="NCBIfam" id="TIGR01243">
    <property type="entry name" value="CDC48"/>
    <property type="match status" value="1"/>
</dbReference>
<evidence type="ECO:0000256" key="5">
    <source>
        <dbReference type="SAM" id="MobiDB-lite"/>
    </source>
</evidence>
<feature type="compositionally biased region" description="Low complexity" evidence="5">
    <location>
        <begin position="810"/>
        <end position="832"/>
    </location>
</feature>
<dbReference type="Proteomes" id="UP000662931">
    <property type="component" value="Chromosome 1"/>
</dbReference>
<dbReference type="InterPro" id="IPR029067">
    <property type="entry name" value="CDC48_domain_2-like_sf"/>
</dbReference>
<feature type="domain" description="AAA+ ATPase" evidence="6">
    <location>
        <begin position="521"/>
        <end position="660"/>
    </location>
</feature>
<dbReference type="AlphaFoldDB" id="A0A875S3T0"/>
<dbReference type="GO" id="GO:0097352">
    <property type="term" value="P:autophagosome maturation"/>
    <property type="evidence" value="ECO:0007669"/>
    <property type="project" value="TreeGrafter"/>
</dbReference>
<dbReference type="FunFam" id="3.40.50.300:FF:000048">
    <property type="entry name" value="Transitional endoplasmic reticulum ATPase"/>
    <property type="match status" value="1"/>
</dbReference>
<keyword evidence="10" id="KW-1185">Reference proteome</keyword>
<dbReference type="SMART" id="SM01072">
    <property type="entry name" value="CDC48_2"/>
    <property type="match status" value="1"/>
</dbReference>
<dbReference type="InterPro" id="IPR003959">
    <property type="entry name" value="ATPase_AAA_core"/>
</dbReference>
<feature type="domain" description="CDC48" evidence="7">
    <location>
        <begin position="136"/>
        <end position="202"/>
    </location>
</feature>
<dbReference type="FunFam" id="3.40.50.300:FF:000012">
    <property type="entry name" value="Transitional endoplasmic reticulum ATPase"/>
    <property type="match status" value="1"/>
</dbReference>
<feature type="region of interest" description="Disordered" evidence="5">
    <location>
        <begin position="806"/>
        <end position="842"/>
    </location>
</feature>
<dbReference type="SUPFAM" id="SSF50692">
    <property type="entry name" value="ADC-like"/>
    <property type="match status" value="1"/>
</dbReference>
<feature type="compositionally biased region" description="Basic and acidic residues" evidence="5">
    <location>
        <begin position="719"/>
        <end position="744"/>
    </location>
</feature>
<feature type="domain" description="AAA+ ATPase" evidence="6">
    <location>
        <begin position="248"/>
        <end position="384"/>
    </location>
</feature>
<organism evidence="9 10">
    <name type="scientific">Eeniella nana</name>
    <name type="common">Yeast</name>
    <name type="synonym">Brettanomyces nanus</name>
    <dbReference type="NCBI Taxonomy" id="13502"/>
    <lineage>
        <taxon>Eukaryota</taxon>
        <taxon>Fungi</taxon>
        <taxon>Dikarya</taxon>
        <taxon>Ascomycota</taxon>
        <taxon>Saccharomycotina</taxon>
        <taxon>Pichiomycetes</taxon>
        <taxon>Pichiales</taxon>
        <taxon>Pichiaceae</taxon>
        <taxon>Brettanomyces</taxon>
    </lineage>
</organism>
<dbReference type="InterPro" id="IPR003960">
    <property type="entry name" value="ATPase_AAA_CS"/>
</dbReference>
<dbReference type="GO" id="GO:0005524">
    <property type="term" value="F:ATP binding"/>
    <property type="evidence" value="ECO:0007669"/>
    <property type="project" value="UniProtKB-KW"/>
</dbReference>
<protein>
    <submittedName>
        <fullName evidence="9">AAA ATPase cdc48</fullName>
    </submittedName>
</protein>
<evidence type="ECO:0000256" key="2">
    <source>
        <dbReference type="ARBA" id="ARBA00006914"/>
    </source>
</evidence>
<evidence type="ECO:0000313" key="9">
    <source>
        <dbReference type="EMBL" id="QPG73944.1"/>
    </source>
</evidence>
<dbReference type="KEGG" id="bnn:FOA43_001259"/>
<dbReference type="CDD" id="cd19519">
    <property type="entry name" value="RecA-like_CDC48_r1-like"/>
    <property type="match status" value="1"/>
</dbReference>
<feature type="compositionally biased region" description="Acidic residues" evidence="5">
    <location>
        <begin position="833"/>
        <end position="842"/>
    </location>
</feature>
<dbReference type="SMART" id="SM01073">
    <property type="entry name" value="CDC48_N"/>
    <property type="match status" value="1"/>
</dbReference>
<dbReference type="GO" id="GO:0051228">
    <property type="term" value="P:mitotic spindle disassembly"/>
    <property type="evidence" value="ECO:0007669"/>
    <property type="project" value="TreeGrafter"/>
</dbReference>
<dbReference type="RefSeq" id="XP_038777509.1">
    <property type="nucleotide sequence ID" value="XM_038921581.1"/>
</dbReference>
<dbReference type="GO" id="GO:0034098">
    <property type="term" value="C:VCP-NPL4-UFD1 AAA ATPase complex"/>
    <property type="evidence" value="ECO:0007669"/>
    <property type="project" value="TreeGrafter"/>
</dbReference>
<dbReference type="Gene3D" id="2.40.40.20">
    <property type="match status" value="1"/>
</dbReference>
<dbReference type="EMBL" id="CP064812">
    <property type="protein sequence ID" value="QPG73944.1"/>
    <property type="molecule type" value="Genomic_DNA"/>
</dbReference>
<dbReference type="InterPro" id="IPR027417">
    <property type="entry name" value="P-loop_NTPase"/>
</dbReference>
<dbReference type="InterPro" id="IPR050168">
    <property type="entry name" value="AAA_ATPase_domain"/>
</dbReference>
<evidence type="ECO:0000313" key="10">
    <source>
        <dbReference type="Proteomes" id="UP000662931"/>
    </source>
</evidence>
<dbReference type="InterPro" id="IPR003593">
    <property type="entry name" value="AAA+_ATPase"/>
</dbReference>
<reference evidence="9" key="1">
    <citation type="submission" date="2020-10" db="EMBL/GenBank/DDBJ databases">
        <authorList>
            <person name="Roach M.J.R."/>
        </authorList>
    </citation>
    <scope>NUCLEOTIDE SEQUENCE</scope>
    <source>
        <strain evidence="9">CBS 1945</strain>
    </source>
</reference>
<feature type="domain" description="CDC48 N-terminal subdomain" evidence="8">
    <location>
        <begin position="36"/>
        <end position="119"/>
    </location>
</feature>
<dbReference type="GO" id="GO:0005634">
    <property type="term" value="C:nucleus"/>
    <property type="evidence" value="ECO:0007669"/>
    <property type="project" value="TreeGrafter"/>
</dbReference>
<sequence>MVDHKKKPLLDASGADVVPEDSTATAILRRKKKDNALIVDDATNDDNSIISMSSNTMEKLQLFRGDAVLVKGKKRKDTVLIALADDDMEDGVCRINRVSRNNLRVRLGDIATIHPCPEIKFATRISVLPIADSIEGLTGSLFDMYLKPYFVDAYRPVRKNDHFIVRGGMRQVEFKVVEVEPEDYAIVSQDTIIHSEGEPINREDEENNLNEVGYDDIGGCRKQMAQIRELVELPLRHPQLFKVIGIKPPKGILMYGPPGTGKTLMARAVANETGAFFFLINGPEIMSKMAGESESNLRKAFEEADKNAPAIIFIDEIDSIAPKRDKTNGEVERRVVSQLLTLMDGMKARSNVVVIAATNRPNSIDPALRRFGRFDREVDISIPDATGRLEILRIHTKNMKLADDVDLETIAQETHGYVGADLASLCSEAAMQQIREKMDLIDLEEENIDTEVLDSLAVNMDDFRFALSNSNPSALRETVVESVNVTWEDIGGLDGIKQELRETVEYPVLHPDQYTKFGLSPSKGVLFFGPPGTGKTLLAKAVATEVSANFISVKGPELLSMWYGESESNIRDIFDKARAAAPTVVFLDELDSIAKSRGGNMGDAGGASDRVVNQLLTEMDGMNSKKNVFIIGATNRPDQIDPAILRPGRLDQLIYVPLPDEAARMSILRAQLRKTPLEPGLDLNAIARVSNGFSGADLSYIVQRAAKYAIKDSIEAQKQYEDEQEAKDKEKEKSDNGDEMKVDAEGDEDVEEDERPDPVPYITRHHFEEAMKTAKRSVSPAELRRYEAYAQQMQAARGQMSHFHFDGDASEAADGANGAAGTGDASGAAFGSVEDDEDDLYS</sequence>
<dbReference type="Pfam" id="PF02359">
    <property type="entry name" value="CDC48_N"/>
    <property type="match status" value="1"/>
</dbReference>
<dbReference type="SUPFAM" id="SSF54585">
    <property type="entry name" value="Cdc48 domain 2-like"/>
    <property type="match status" value="1"/>
</dbReference>
<dbReference type="InterPro" id="IPR005938">
    <property type="entry name" value="AAA_ATPase_CDC48"/>
</dbReference>
<evidence type="ECO:0000259" key="6">
    <source>
        <dbReference type="SMART" id="SM00382"/>
    </source>
</evidence>
<dbReference type="FunFam" id="2.40.40.20:FF:000003">
    <property type="entry name" value="Transitional endoplasmic reticulum ATPase"/>
    <property type="match status" value="1"/>
</dbReference>
<dbReference type="GO" id="GO:0005829">
    <property type="term" value="C:cytosol"/>
    <property type="evidence" value="ECO:0007669"/>
    <property type="project" value="TreeGrafter"/>
</dbReference>
<dbReference type="PANTHER" id="PTHR23077">
    <property type="entry name" value="AAA-FAMILY ATPASE"/>
    <property type="match status" value="1"/>
</dbReference>
<dbReference type="GeneID" id="62194660"/>
<proteinExistence type="inferred from homology"/>
<evidence type="ECO:0000256" key="1">
    <source>
        <dbReference type="ARBA" id="ARBA00004170"/>
    </source>
</evidence>
<evidence type="ECO:0000256" key="4">
    <source>
        <dbReference type="ARBA" id="ARBA00022840"/>
    </source>
</evidence>
<evidence type="ECO:0000259" key="8">
    <source>
        <dbReference type="SMART" id="SM01073"/>
    </source>
</evidence>
<dbReference type="Gene3D" id="3.40.50.300">
    <property type="entry name" value="P-loop containing nucleotide triphosphate hydrolases"/>
    <property type="match status" value="2"/>
</dbReference>
<dbReference type="FunFam" id="1.10.8.60:FF:000004">
    <property type="entry name" value="Cell division control 48"/>
    <property type="match status" value="1"/>
</dbReference>
<dbReference type="PANTHER" id="PTHR23077:SF171">
    <property type="entry name" value="NUCLEAR VALOSIN-CONTAINING PROTEIN-LIKE"/>
    <property type="match status" value="1"/>
</dbReference>
<dbReference type="Pfam" id="PF02933">
    <property type="entry name" value="CDC48_2"/>
    <property type="match status" value="1"/>
</dbReference>
<dbReference type="FunFam" id="3.10.330.10:FF:000001">
    <property type="entry name" value="Cell division control 48"/>
    <property type="match status" value="1"/>
</dbReference>
<keyword evidence="3" id="KW-0547">Nucleotide-binding</keyword>
<dbReference type="GO" id="GO:0030970">
    <property type="term" value="P:retrograde protein transport, ER to cytosol"/>
    <property type="evidence" value="ECO:0007669"/>
    <property type="project" value="TreeGrafter"/>
</dbReference>
<dbReference type="Pfam" id="PF17862">
    <property type="entry name" value="AAA_lid_3"/>
    <property type="match status" value="2"/>
</dbReference>
<dbReference type="InterPro" id="IPR004201">
    <property type="entry name" value="Cdc48_dom2"/>
</dbReference>
<dbReference type="PROSITE" id="PS00674">
    <property type="entry name" value="AAA"/>
    <property type="match status" value="2"/>
</dbReference>
<dbReference type="SUPFAM" id="SSF52540">
    <property type="entry name" value="P-loop containing nucleoside triphosphate hydrolases"/>
    <property type="match status" value="2"/>
</dbReference>